<reference evidence="2" key="1">
    <citation type="journal article" date="2012" name="Nat. Biotechnol.">
        <title>Draft genome sequence of pigeonpea (Cajanus cajan), an orphan legume crop of resource-poor farmers.</title>
        <authorList>
            <person name="Varshney R.K."/>
            <person name="Chen W."/>
            <person name="Li Y."/>
            <person name="Bharti A.K."/>
            <person name="Saxena R.K."/>
            <person name="Schlueter J.A."/>
            <person name="Donoghue M.T."/>
            <person name="Azam S."/>
            <person name="Fan G."/>
            <person name="Whaley A.M."/>
            <person name="Farmer A.D."/>
            <person name="Sheridan J."/>
            <person name="Iwata A."/>
            <person name="Tuteja R."/>
            <person name="Penmetsa R.V."/>
            <person name="Wu W."/>
            <person name="Upadhyaya H.D."/>
            <person name="Yang S.P."/>
            <person name="Shah T."/>
            <person name="Saxena K.B."/>
            <person name="Michael T."/>
            <person name="McCombie W.R."/>
            <person name="Yang B."/>
            <person name="Zhang G."/>
            <person name="Yang H."/>
            <person name="Wang J."/>
            <person name="Spillane C."/>
            <person name="Cook D.R."/>
            <person name="May G.D."/>
            <person name="Xu X."/>
            <person name="Jackson S.A."/>
        </authorList>
    </citation>
    <scope>NUCLEOTIDE SEQUENCE [LARGE SCALE GENOMIC DNA]</scope>
</reference>
<gene>
    <name evidence="2" type="ORF">KK1_040840</name>
</gene>
<dbReference type="STRING" id="3821.A0A151R632"/>
<dbReference type="EMBL" id="KQ484052">
    <property type="protein sequence ID" value="KYP37949.1"/>
    <property type="molecule type" value="Genomic_DNA"/>
</dbReference>
<evidence type="ECO:0000313" key="3">
    <source>
        <dbReference type="Proteomes" id="UP000075243"/>
    </source>
</evidence>
<protein>
    <recommendedName>
        <fullName evidence="1">Aminotransferase-like plant mobile domain-containing protein</fullName>
    </recommendedName>
</protein>
<dbReference type="Proteomes" id="UP000075243">
    <property type="component" value="Unassembled WGS sequence"/>
</dbReference>
<dbReference type="PANTHER" id="PTHR46033:SF8">
    <property type="entry name" value="PROTEIN MAINTENANCE OF MERISTEMS-LIKE"/>
    <property type="match status" value="1"/>
</dbReference>
<evidence type="ECO:0000259" key="1">
    <source>
        <dbReference type="Pfam" id="PF10536"/>
    </source>
</evidence>
<dbReference type="Gramene" id="C.cajan_38741.t">
    <property type="protein sequence ID" value="C.cajan_38741.t.cds1"/>
    <property type="gene ID" value="C.cajan_38741"/>
</dbReference>
<dbReference type="Pfam" id="PF10536">
    <property type="entry name" value="PMD"/>
    <property type="match status" value="1"/>
</dbReference>
<proteinExistence type="predicted"/>
<evidence type="ECO:0000313" key="2">
    <source>
        <dbReference type="EMBL" id="KYP37949.1"/>
    </source>
</evidence>
<dbReference type="AlphaFoldDB" id="A0A151R632"/>
<dbReference type="PANTHER" id="PTHR46033">
    <property type="entry name" value="PROTEIN MAIN-LIKE 2"/>
    <property type="match status" value="1"/>
</dbReference>
<name>A0A151R632_CAJCA</name>
<sequence>MEEASLKIFQSQVLLPFSLSNRSMHAFLGPFSNPSKKKTHNDLLPEDGSTLPFVYSPTIDLSLFSDTAKMFRAFPPPKDKHIQWLERIEDSKQSIWKEAGIFDFVQLSKYDLNVFDPQMLLSAVFFWNRETRAFEFPCGFVCPTLLDIAAITGPKPLGDHYLPDTLEEEILMTETSIVWDKNTYSAFVSAHHGNEGTPVTDSEHIAFLLYWISACVFCTPSLQVPKYYYTLAQSLHLKKKICLSKLLLASFYNCLDEASKSLFRETGPRNLTGPLWLLQLWLNAIFEKKLKLLPLQASIRYNLEGARLTALTPKKKSVDCFSRYVQEILEFEEFSNDLAPFILADLAGPSWLIGNNQVGQISQEMVEIWMGFVSWDLIFTRMKQRDVRVYPYQPQIFARQFGLCQIRPTPLFPKDRIDSDVCVEDVDYDGFLKFILTPSTQLNLTPCSFLPAFLVSNCYLRWWCSYYTNKMFSFEDFSRKLTNSPFSLQGPKISGIYDNRNIISQFELYYRVCYRPENMFRTIFDATLSLTRMVQRNIRRNKVIDPQGQNTFAKFCPKDIPPLPNALFSLAKRLDYPPWVKTLDPSYEDNKNIPVKDRVTSTRCSVYDFPRDK</sequence>
<keyword evidence="3" id="KW-1185">Reference proteome</keyword>
<dbReference type="GO" id="GO:0010073">
    <property type="term" value="P:meristem maintenance"/>
    <property type="evidence" value="ECO:0007669"/>
    <property type="project" value="InterPro"/>
</dbReference>
<organism evidence="2 3">
    <name type="scientific">Cajanus cajan</name>
    <name type="common">Pigeon pea</name>
    <name type="synonym">Cajanus indicus</name>
    <dbReference type="NCBI Taxonomy" id="3821"/>
    <lineage>
        <taxon>Eukaryota</taxon>
        <taxon>Viridiplantae</taxon>
        <taxon>Streptophyta</taxon>
        <taxon>Embryophyta</taxon>
        <taxon>Tracheophyta</taxon>
        <taxon>Spermatophyta</taxon>
        <taxon>Magnoliopsida</taxon>
        <taxon>eudicotyledons</taxon>
        <taxon>Gunneridae</taxon>
        <taxon>Pentapetalae</taxon>
        <taxon>rosids</taxon>
        <taxon>fabids</taxon>
        <taxon>Fabales</taxon>
        <taxon>Fabaceae</taxon>
        <taxon>Papilionoideae</taxon>
        <taxon>50 kb inversion clade</taxon>
        <taxon>NPAAA clade</taxon>
        <taxon>indigoferoid/millettioid clade</taxon>
        <taxon>Phaseoleae</taxon>
        <taxon>Cajanus</taxon>
    </lineage>
</organism>
<dbReference type="InterPro" id="IPR019557">
    <property type="entry name" value="AminoTfrase-like_pln_mobile"/>
</dbReference>
<dbReference type="InterPro" id="IPR044824">
    <property type="entry name" value="MAIN-like"/>
</dbReference>
<accession>A0A151R632</accession>
<feature type="domain" description="Aminotransferase-like plant mobile" evidence="1">
    <location>
        <begin position="100"/>
        <end position="463"/>
    </location>
</feature>